<accession>A0ABX0P623</accession>
<evidence type="ECO:0000313" key="1">
    <source>
        <dbReference type="EMBL" id="NIA52685.1"/>
    </source>
</evidence>
<dbReference type="Proteomes" id="UP000716322">
    <property type="component" value="Unassembled WGS sequence"/>
</dbReference>
<dbReference type="EMBL" id="JAAQOM010000002">
    <property type="protein sequence ID" value="NIA52685.1"/>
    <property type="molecule type" value="Genomic_DNA"/>
</dbReference>
<organism evidence="1 2">
    <name type="scientific">Telluria antibiotica</name>
    <dbReference type="NCBI Taxonomy" id="2717319"/>
    <lineage>
        <taxon>Bacteria</taxon>
        <taxon>Pseudomonadati</taxon>
        <taxon>Pseudomonadota</taxon>
        <taxon>Betaproteobacteria</taxon>
        <taxon>Burkholderiales</taxon>
        <taxon>Oxalobacteraceae</taxon>
        <taxon>Telluria group</taxon>
        <taxon>Telluria</taxon>
    </lineage>
</organism>
<gene>
    <name evidence="1" type="ORF">HAV22_03310</name>
</gene>
<proteinExistence type="predicted"/>
<dbReference type="RefSeq" id="WP_166856520.1">
    <property type="nucleotide sequence ID" value="NZ_JAAQOM010000002.1"/>
</dbReference>
<name>A0ABX0P623_9BURK</name>
<protein>
    <submittedName>
        <fullName evidence="1">Uncharacterized protein</fullName>
    </submittedName>
</protein>
<evidence type="ECO:0000313" key="2">
    <source>
        <dbReference type="Proteomes" id="UP000716322"/>
    </source>
</evidence>
<comment type="caution">
    <text evidence="1">The sequence shown here is derived from an EMBL/GenBank/DDBJ whole genome shotgun (WGS) entry which is preliminary data.</text>
</comment>
<sequence length="134" mass="14966">MTLYYTKPGPAYVSEEMAKAQQRIERAEQGNFLRFLKNAEIAALEECWNFELYNAVCQVAAVYPNDSPVVSTLRRGRLLDVMLSHNGRGRVFATLSEDEAIAVGNEFVNLLMARMGRAEMVDLIGAPDAGIDRH</sequence>
<reference evidence="1 2" key="1">
    <citation type="submission" date="2020-03" db="EMBL/GenBank/DDBJ databases">
        <title>Genome sequence of strain Massilia sp. TW-1.</title>
        <authorList>
            <person name="Chaudhary D.K."/>
        </authorList>
    </citation>
    <scope>NUCLEOTIDE SEQUENCE [LARGE SCALE GENOMIC DNA]</scope>
    <source>
        <strain evidence="1 2">TW-1</strain>
    </source>
</reference>
<keyword evidence="2" id="KW-1185">Reference proteome</keyword>